<accession>A0A852ZRI6</accession>
<dbReference type="EMBL" id="JACBZH010000001">
    <property type="protein sequence ID" value="NYH91196.1"/>
    <property type="molecule type" value="Genomic_DNA"/>
</dbReference>
<dbReference type="AlphaFoldDB" id="A0A852ZRI6"/>
<dbReference type="RefSeq" id="WP_179788805.1">
    <property type="nucleotide sequence ID" value="NZ_BAAARR010000023.1"/>
</dbReference>
<protein>
    <recommendedName>
        <fullName evidence="4">Right handed beta helix region</fullName>
    </recommendedName>
</protein>
<evidence type="ECO:0008006" key="4">
    <source>
        <dbReference type="Google" id="ProtNLM"/>
    </source>
</evidence>
<keyword evidence="3" id="KW-1185">Reference proteome</keyword>
<dbReference type="Proteomes" id="UP000579605">
    <property type="component" value="Unassembled WGS sequence"/>
</dbReference>
<reference evidence="2 3" key="1">
    <citation type="submission" date="2020-07" db="EMBL/GenBank/DDBJ databases">
        <title>Sequencing the genomes of 1000 actinobacteria strains.</title>
        <authorList>
            <person name="Klenk H.-P."/>
        </authorList>
    </citation>
    <scope>NUCLEOTIDE SEQUENCE [LARGE SCALE GENOMIC DNA]</scope>
    <source>
        <strain evidence="2 3">DSM 18448</strain>
    </source>
</reference>
<feature type="chain" id="PRO_5032500127" description="Right handed beta helix region" evidence="1">
    <location>
        <begin position="34"/>
        <end position="276"/>
    </location>
</feature>
<sequence>MRKTKRRTRTTRALALAASSLIAVALPVSPGYAGDSTDQARDHSHSVDGQLGQLRTMIQQRTHGQELRLQLNGSGNYGHVKCKNQVLDGVDVQSVTVPRGKICILVNSAVAGNVTVKKDAILGASNSRIGGNLVGYAHAVLQAEDNQIGGSVLMQKGRPAPDAFVEDLLCNNRIGGSTSLQRNTGFIAVGDPGLECGGNVVGGNLTATDNHTKKRDLFNVLNNLVGGNIQIIDNAGKGSKTVQNNVAGGKLSCFGNQSPFVGTPNTAAKLKGQCKW</sequence>
<organism evidence="2 3">
    <name type="scientific">Actinopolymorpha rutila</name>
    <dbReference type="NCBI Taxonomy" id="446787"/>
    <lineage>
        <taxon>Bacteria</taxon>
        <taxon>Bacillati</taxon>
        <taxon>Actinomycetota</taxon>
        <taxon>Actinomycetes</taxon>
        <taxon>Propionibacteriales</taxon>
        <taxon>Actinopolymorphaceae</taxon>
        <taxon>Actinopolymorpha</taxon>
    </lineage>
</organism>
<proteinExistence type="predicted"/>
<keyword evidence="1" id="KW-0732">Signal</keyword>
<evidence type="ECO:0000313" key="3">
    <source>
        <dbReference type="Proteomes" id="UP000579605"/>
    </source>
</evidence>
<evidence type="ECO:0000313" key="2">
    <source>
        <dbReference type="EMBL" id="NYH91196.1"/>
    </source>
</evidence>
<gene>
    <name evidence="2" type="ORF">F4554_003834</name>
</gene>
<feature type="signal peptide" evidence="1">
    <location>
        <begin position="1"/>
        <end position="33"/>
    </location>
</feature>
<name>A0A852ZRI6_9ACTN</name>
<evidence type="ECO:0000256" key="1">
    <source>
        <dbReference type="SAM" id="SignalP"/>
    </source>
</evidence>
<comment type="caution">
    <text evidence="2">The sequence shown here is derived from an EMBL/GenBank/DDBJ whole genome shotgun (WGS) entry which is preliminary data.</text>
</comment>